<proteinExistence type="predicted"/>
<feature type="signal peptide" evidence="4">
    <location>
        <begin position="1"/>
        <end position="23"/>
    </location>
</feature>
<feature type="chain" id="PRO_5010352704" description="Peptidase C14 caspase domain-containing protein" evidence="4">
    <location>
        <begin position="24"/>
        <end position="1177"/>
    </location>
</feature>
<name>A0A1S1YZL0_FLAPC</name>
<keyword evidence="1 3" id="KW-0853">WD repeat</keyword>
<dbReference type="SUPFAM" id="SSF50978">
    <property type="entry name" value="WD40 repeat-like"/>
    <property type="match status" value="2"/>
</dbReference>
<gene>
    <name evidence="7" type="ORF">NH26_08740</name>
</gene>
<feature type="repeat" description="WD" evidence="3">
    <location>
        <begin position="371"/>
        <end position="412"/>
    </location>
</feature>
<dbReference type="SMART" id="SM00320">
    <property type="entry name" value="WD40"/>
    <property type="match status" value="7"/>
</dbReference>
<keyword evidence="8" id="KW-1185">Reference proteome</keyword>
<dbReference type="Gene3D" id="3.40.50.1460">
    <property type="match status" value="1"/>
</dbReference>
<dbReference type="PANTHER" id="PTHR44019:SF8">
    <property type="entry name" value="POC1 CENTRIOLAR PROTEIN HOMOLOG"/>
    <property type="match status" value="1"/>
</dbReference>
<evidence type="ECO:0000259" key="5">
    <source>
        <dbReference type="Pfam" id="PF00656"/>
    </source>
</evidence>
<dbReference type="Proteomes" id="UP000179797">
    <property type="component" value="Unassembled WGS sequence"/>
</dbReference>
<evidence type="ECO:0008006" key="9">
    <source>
        <dbReference type="Google" id="ProtNLM"/>
    </source>
</evidence>
<comment type="caution">
    <text evidence="7">The sequence shown here is derived from an EMBL/GenBank/DDBJ whole genome shotgun (WGS) entry which is preliminary data.</text>
</comment>
<dbReference type="PROSITE" id="PS50082">
    <property type="entry name" value="WD_REPEATS_2"/>
    <property type="match status" value="5"/>
</dbReference>
<dbReference type="Pfam" id="PF00656">
    <property type="entry name" value="Peptidase_C14"/>
    <property type="match status" value="1"/>
</dbReference>
<evidence type="ECO:0000259" key="6">
    <source>
        <dbReference type="Pfam" id="PF23760"/>
    </source>
</evidence>
<evidence type="ECO:0000313" key="7">
    <source>
        <dbReference type="EMBL" id="OHX66438.1"/>
    </source>
</evidence>
<dbReference type="OrthoDB" id="1492850at2"/>
<keyword evidence="2" id="KW-0677">Repeat</keyword>
<feature type="domain" description="Peptidase C14 caspase" evidence="5">
    <location>
        <begin position="797"/>
        <end position="1048"/>
    </location>
</feature>
<dbReference type="AlphaFoldDB" id="A0A1S1YZL0"/>
<dbReference type="GO" id="GO:0004197">
    <property type="term" value="F:cysteine-type endopeptidase activity"/>
    <property type="evidence" value="ECO:0007669"/>
    <property type="project" value="InterPro"/>
</dbReference>
<dbReference type="InterPro" id="IPR019775">
    <property type="entry name" value="WD40_repeat_CS"/>
</dbReference>
<accession>A0A1S1YZL0</accession>
<dbReference type="InterPro" id="IPR050505">
    <property type="entry name" value="WDR55/POC1"/>
</dbReference>
<dbReference type="InterPro" id="IPR011600">
    <property type="entry name" value="Pept_C14_caspase"/>
</dbReference>
<dbReference type="STRING" id="915059.NH26_08740"/>
<dbReference type="InterPro" id="IPR020472">
    <property type="entry name" value="WD40_PAC1"/>
</dbReference>
<evidence type="ECO:0000256" key="1">
    <source>
        <dbReference type="ARBA" id="ARBA00022574"/>
    </source>
</evidence>
<dbReference type="PROSITE" id="PS00678">
    <property type="entry name" value="WD_REPEATS_1"/>
    <property type="match status" value="2"/>
</dbReference>
<feature type="repeat" description="WD" evidence="3">
    <location>
        <begin position="199"/>
        <end position="240"/>
    </location>
</feature>
<dbReference type="PRINTS" id="PR00320">
    <property type="entry name" value="GPROTEINBRPT"/>
</dbReference>
<dbReference type="GO" id="GO:0006508">
    <property type="term" value="P:proteolysis"/>
    <property type="evidence" value="ECO:0007669"/>
    <property type="project" value="InterPro"/>
</dbReference>
<dbReference type="Pfam" id="PF00400">
    <property type="entry name" value="WD40"/>
    <property type="match status" value="4"/>
</dbReference>
<dbReference type="EMBL" id="JRYR02000001">
    <property type="protein sequence ID" value="OHX66438.1"/>
    <property type="molecule type" value="Genomic_DNA"/>
</dbReference>
<sequence>MFKKFIHIYITLSLYFFIQSASAQQIHLTLSQGHVGDVVDMALSNNAILLATVGEDGALKLWNTKEKRLLDTIFPHEYGVSTLCFSEDNKYLATAGKDRSVKIWNLENRELLYAYDSLDYDIVKMSFVQGYLLFINNGGMIYRFDWQNIKTTPDGLEVKVNFGNFSSINYNHTIKWLGAGYMEGKVGVWRGYDRPLVEKKLHDDWISVIDFIPKDSLIISGSWDKTIKVWDVNNDKIISTLKSPNNQPILDLVYAHDHDILMVKTQSDSIYFYEVNKGVIDEESLGVRDDFLLMKFTQNRKYAAFTHKDGSFSVWTLKKNRKSYSEVKWKPQDGYPTSSLLNQNSSEVSIGLSNGKIQIWRPKVNTTSIVWQAHSGSINAMSYNPIQQTHTTAGGDSLLKVWDKKGKELAKTKLDYVVTHMHNIPLTNQNCLGGNNGEVVLYNNVSHSLKKLYDHQRGVLKVEVSSSGRYIASISSDRSIKVYDFKSQKVIFSDIISDIQISDLSFSETDELLLVGGKHHLFLYDTKSFQLIKKVATDAPVKTVVYMDKSDHWLIAKMSGEIDVMNDYLEDVIKSYDNSSVPMQSVLTFDKQNVFFVVRKDMSIDLMSTDETEAMGNLIITDKGDWVLKHQSGLFDVSDLNMNNIYYVYGNETIDFDQLKDMYWEPGLAEVLLERQPLRIVPSLSSLKLFPHAEIEQKKDYLWIHLNDRGGGIGTVSLFVNNKEAIHDIRKASEQVEKNGKVYYKIPLSSFDNKFMNGENNEITLITTNSENTLSGRGLKLTYKGKEVDLVTEPTLYAIVVGVSDYRGRLLDLKYASKDAKAVAEVMEDGSENLFGISNTDVQLISSDEENNQPTKENIRQAFKNVAQKANASDVLFVFLAGHGTVGIHENNQEDFYFLTKDMVNSDIKDHHIRNNYSVNGSELMRWIKEIPISKQVFVIDACHAGSFSTNAIVSRDDNEEGLKKRALEKVRSRTGMFMLSGASADKVSYESSILKHGLLTYSLLDYLKFGALNEGKFVDVQDLFSYAIDRVPELADDMHGEQQPEYRMPRGAGSFYIGELKNEDREKISLSLQQNRISQINFEEEKTWVDELELEDAIRNDIFLNEEKYPFSYQKNSEGDTVYKIKGRYKSTKNGIKLNYRLISGDEVIGDWEIKAQKKEDIVRQIIDQLILEFDE</sequence>
<keyword evidence="4" id="KW-0732">Signal</keyword>
<dbReference type="InterPro" id="IPR056151">
    <property type="entry name" value="Beta-prop_DCAF12"/>
</dbReference>
<dbReference type="InterPro" id="IPR036322">
    <property type="entry name" value="WD40_repeat_dom_sf"/>
</dbReference>
<evidence type="ECO:0000256" key="2">
    <source>
        <dbReference type="ARBA" id="ARBA00022737"/>
    </source>
</evidence>
<evidence type="ECO:0000313" key="8">
    <source>
        <dbReference type="Proteomes" id="UP000179797"/>
    </source>
</evidence>
<dbReference type="SUPFAM" id="SSF52129">
    <property type="entry name" value="Caspase-like"/>
    <property type="match status" value="1"/>
</dbReference>
<dbReference type="PANTHER" id="PTHR44019">
    <property type="entry name" value="WD REPEAT-CONTAINING PROTEIN 55"/>
    <property type="match status" value="1"/>
</dbReference>
<dbReference type="PROSITE" id="PS50294">
    <property type="entry name" value="WD_REPEATS_REGION"/>
    <property type="match status" value="5"/>
</dbReference>
<feature type="domain" description="DDB1- and CUL4-associated factor 12 beta-propeller" evidence="6">
    <location>
        <begin position="197"/>
        <end position="259"/>
    </location>
</feature>
<dbReference type="Gene3D" id="2.130.10.10">
    <property type="entry name" value="YVTN repeat-like/Quinoprotein amine dehydrogenase"/>
    <property type="match status" value="3"/>
</dbReference>
<feature type="repeat" description="WD" evidence="3">
    <location>
        <begin position="73"/>
        <end position="114"/>
    </location>
</feature>
<evidence type="ECO:0000256" key="3">
    <source>
        <dbReference type="PROSITE-ProRule" id="PRU00221"/>
    </source>
</evidence>
<evidence type="ECO:0000256" key="4">
    <source>
        <dbReference type="SAM" id="SignalP"/>
    </source>
</evidence>
<feature type="repeat" description="WD" evidence="3">
    <location>
        <begin position="31"/>
        <end position="72"/>
    </location>
</feature>
<dbReference type="RefSeq" id="WP_044221717.1">
    <property type="nucleotide sequence ID" value="NZ_JRYR02000001.1"/>
</dbReference>
<dbReference type="InterPro" id="IPR015943">
    <property type="entry name" value="WD40/YVTN_repeat-like_dom_sf"/>
</dbReference>
<protein>
    <recommendedName>
        <fullName evidence="9">Peptidase C14 caspase domain-containing protein</fullName>
    </recommendedName>
</protein>
<dbReference type="InterPro" id="IPR029030">
    <property type="entry name" value="Caspase-like_dom_sf"/>
</dbReference>
<dbReference type="Pfam" id="PF23760">
    <property type="entry name" value="Beta-prop_DCAF12"/>
    <property type="match status" value="1"/>
</dbReference>
<organism evidence="7 8">
    <name type="scientific">Flammeovirga pacifica</name>
    <dbReference type="NCBI Taxonomy" id="915059"/>
    <lineage>
        <taxon>Bacteria</taxon>
        <taxon>Pseudomonadati</taxon>
        <taxon>Bacteroidota</taxon>
        <taxon>Cytophagia</taxon>
        <taxon>Cytophagales</taxon>
        <taxon>Flammeovirgaceae</taxon>
        <taxon>Flammeovirga</taxon>
    </lineage>
</organism>
<reference evidence="7 8" key="1">
    <citation type="journal article" date="2012" name="Int. J. Syst. Evol. Microbiol.">
        <title>Flammeovirga pacifica sp. nov., isolated from deep-sea sediment.</title>
        <authorList>
            <person name="Xu H."/>
            <person name="Fu Y."/>
            <person name="Yang N."/>
            <person name="Ding Z."/>
            <person name="Lai Q."/>
            <person name="Zeng R."/>
        </authorList>
    </citation>
    <scope>NUCLEOTIDE SEQUENCE [LARGE SCALE GENOMIC DNA]</scope>
    <source>
        <strain evidence="8">DSM 24597 / LMG 26175 / WPAGA1</strain>
    </source>
</reference>
<feature type="repeat" description="WD" evidence="3">
    <location>
        <begin position="452"/>
        <end position="493"/>
    </location>
</feature>
<dbReference type="InterPro" id="IPR001680">
    <property type="entry name" value="WD40_rpt"/>
</dbReference>